<dbReference type="EMBL" id="JACKTY010000020">
    <property type="protein sequence ID" value="MCV7226210.1"/>
    <property type="molecule type" value="Genomic_DNA"/>
</dbReference>
<evidence type="ECO:0000259" key="3">
    <source>
        <dbReference type="Pfam" id="PF00823"/>
    </source>
</evidence>
<reference evidence="4 5" key="1">
    <citation type="journal article" date="2022" name="BMC Genomics">
        <title>Comparative genome analysis of mycobacteria focusing on tRNA and non-coding RNA.</title>
        <authorList>
            <person name="Behra P.R.K."/>
            <person name="Pettersson B.M.F."/>
            <person name="Ramesh M."/>
            <person name="Das S."/>
            <person name="Dasgupta S."/>
            <person name="Kirsebom L.A."/>
        </authorList>
    </citation>
    <scope>NUCLEOTIDE SEQUENCE [LARGE SCALE GENOMIC DNA]</scope>
    <source>
        <strain evidence="4 5">DSM 44078</strain>
    </source>
</reference>
<keyword evidence="5" id="KW-1185">Reference proteome</keyword>
<feature type="region of interest" description="Disordered" evidence="2">
    <location>
        <begin position="207"/>
        <end position="232"/>
    </location>
</feature>
<evidence type="ECO:0000313" key="5">
    <source>
        <dbReference type="Proteomes" id="UP001526201"/>
    </source>
</evidence>
<dbReference type="Gene3D" id="1.20.1260.20">
    <property type="entry name" value="PPE superfamily"/>
    <property type="match status" value="1"/>
</dbReference>
<dbReference type="Pfam" id="PF00823">
    <property type="entry name" value="PPE"/>
    <property type="match status" value="1"/>
</dbReference>
<dbReference type="RefSeq" id="WP_264067038.1">
    <property type="nucleotide sequence ID" value="NZ_JACKTY010000020.1"/>
</dbReference>
<feature type="domain" description="PPE" evidence="3">
    <location>
        <begin position="6"/>
        <end position="167"/>
    </location>
</feature>
<sequence>MPDPLWPISTPEANHTRLISGTGPATTLANMAAWLTQLTTHELSFGASTMNTVATGASFIGLGGTASAAASTELNGALQLLTGWVVEKPPLAEAAVTAYESACSTMIPAPVCEANRMEEYSDNLINPAVWGALTPRIAELNVEYFGEHWPHNASAGAAYGAVLSGLTALLAVPPPVAPMSNPAAAAAGSAASVAQATAQATGTQAMQAGSKAAETTGQGATSAGGGASSQMSSMVGQMGQMLQPMTQLFQMPMQMGQQVMQAAPQALQQLTGMFGQGMKGTDVATEAANFKAAPGAGGVGISPASLGGGGGGAGGLGGLGGGATQGMTSYTRPTSSFGEGPGRASGLRTGLLETTEMRAPTTGTGMGGGGGMPMSPASMLNRGGEGGQKADEVARARVVVDRARDARQDV</sequence>
<feature type="region of interest" description="Disordered" evidence="2">
    <location>
        <begin position="358"/>
        <end position="394"/>
    </location>
</feature>
<dbReference type="Proteomes" id="UP001526201">
    <property type="component" value="Unassembled WGS sequence"/>
</dbReference>
<protein>
    <submittedName>
        <fullName evidence="4">PPE domain-containing protein</fullName>
    </submittedName>
</protein>
<dbReference type="InterPro" id="IPR000030">
    <property type="entry name" value="PPE_dom"/>
</dbReference>
<name>A0ABT3C9Q4_9MYCO</name>
<feature type="compositionally biased region" description="Low complexity" evidence="2">
    <location>
        <begin position="207"/>
        <end position="221"/>
    </location>
</feature>
<comment type="caution">
    <text evidence="4">The sequence shown here is derived from an EMBL/GenBank/DDBJ whole genome shotgun (WGS) entry which is preliminary data.</text>
</comment>
<gene>
    <name evidence="4" type="ORF">H7J73_09215</name>
</gene>
<accession>A0ABT3C9Q4</accession>
<comment type="similarity">
    <text evidence="1">Belongs to the mycobacterial PPE family.</text>
</comment>
<evidence type="ECO:0000256" key="2">
    <source>
        <dbReference type="SAM" id="MobiDB-lite"/>
    </source>
</evidence>
<dbReference type="SUPFAM" id="SSF140459">
    <property type="entry name" value="PE/PPE dimer-like"/>
    <property type="match status" value="1"/>
</dbReference>
<organism evidence="4 5">
    <name type="scientific">Mycolicibacterium komossense</name>
    <dbReference type="NCBI Taxonomy" id="1779"/>
    <lineage>
        <taxon>Bacteria</taxon>
        <taxon>Bacillati</taxon>
        <taxon>Actinomycetota</taxon>
        <taxon>Actinomycetes</taxon>
        <taxon>Mycobacteriales</taxon>
        <taxon>Mycobacteriaceae</taxon>
        <taxon>Mycolicibacterium</taxon>
    </lineage>
</organism>
<proteinExistence type="inferred from homology"/>
<evidence type="ECO:0000256" key="1">
    <source>
        <dbReference type="ARBA" id="ARBA00010652"/>
    </source>
</evidence>
<dbReference type="InterPro" id="IPR038332">
    <property type="entry name" value="PPE_sf"/>
</dbReference>
<evidence type="ECO:0000313" key="4">
    <source>
        <dbReference type="EMBL" id="MCV7226210.1"/>
    </source>
</evidence>